<dbReference type="InterPro" id="IPR017896">
    <property type="entry name" value="4Fe4S_Fe-S-bd"/>
</dbReference>
<feature type="compositionally biased region" description="Basic residues" evidence="4">
    <location>
        <begin position="80"/>
        <end position="90"/>
    </location>
</feature>
<organism evidence="6 7">
    <name type="scientific">Pseudodesulfovibrio sediminis</name>
    <dbReference type="NCBI Taxonomy" id="2810563"/>
    <lineage>
        <taxon>Bacteria</taxon>
        <taxon>Pseudomonadati</taxon>
        <taxon>Thermodesulfobacteriota</taxon>
        <taxon>Desulfovibrionia</taxon>
        <taxon>Desulfovibrionales</taxon>
        <taxon>Desulfovibrionaceae</taxon>
    </lineage>
</organism>
<evidence type="ECO:0000256" key="4">
    <source>
        <dbReference type="SAM" id="MobiDB-lite"/>
    </source>
</evidence>
<feature type="domain" description="4Fe-4S ferredoxin-type" evidence="5">
    <location>
        <begin position="9"/>
        <end position="38"/>
    </location>
</feature>
<evidence type="ECO:0000259" key="5">
    <source>
        <dbReference type="PROSITE" id="PS51379"/>
    </source>
</evidence>
<dbReference type="PANTHER" id="PTHR43122:SF1">
    <property type="entry name" value="IRON-SULFUR-BINDING PROTEIN"/>
    <property type="match status" value="1"/>
</dbReference>
<dbReference type="EMBL" id="AP024485">
    <property type="protein sequence ID" value="BCS86882.1"/>
    <property type="molecule type" value="Genomic_DNA"/>
</dbReference>
<keyword evidence="6" id="KW-0670">Pyruvate</keyword>
<keyword evidence="7" id="KW-1185">Reference proteome</keyword>
<dbReference type="Gene3D" id="3.30.70.3270">
    <property type="match status" value="1"/>
</dbReference>
<evidence type="ECO:0000256" key="2">
    <source>
        <dbReference type="ARBA" id="ARBA00023004"/>
    </source>
</evidence>
<evidence type="ECO:0000313" key="7">
    <source>
        <dbReference type="Proteomes" id="UP001053296"/>
    </source>
</evidence>
<feature type="compositionally biased region" description="Basic and acidic residues" evidence="4">
    <location>
        <begin position="70"/>
        <end position="79"/>
    </location>
</feature>
<sequence length="90" mass="9818">MARKDKGNNKVTVYPDWCKGCGICVEFCPGKVLSLSMQGKAEVEHEENCIRCGFCELHCPDFAIVVTDKEPVQEDEPKAAAKKATGKGAE</sequence>
<reference evidence="6" key="1">
    <citation type="journal article" date="2022" name="Arch. Microbiol.">
        <title>Pseudodesulfovibrio sediminis sp. nov., a mesophilic and neutrophilic sulfate-reducing bacterium isolated from sediment of a brackish lake.</title>
        <authorList>
            <person name="Takahashi A."/>
            <person name="Kojima H."/>
            <person name="Watanabe M."/>
            <person name="Fukui M."/>
        </authorList>
    </citation>
    <scope>NUCLEOTIDE SEQUENCE</scope>
    <source>
        <strain evidence="6">SF6</strain>
    </source>
</reference>
<keyword evidence="1" id="KW-0479">Metal-binding</keyword>
<accession>A0ABN6ELI1</accession>
<dbReference type="Pfam" id="PF13237">
    <property type="entry name" value="Fer4_10"/>
    <property type="match status" value="1"/>
</dbReference>
<feature type="domain" description="4Fe-4S ferredoxin-type" evidence="5">
    <location>
        <begin position="39"/>
        <end position="69"/>
    </location>
</feature>
<dbReference type="PROSITE" id="PS51379">
    <property type="entry name" value="4FE4S_FER_2"/>
    <property type="match status" value="2"/>
</dbReference>
<dbReference type="RefSeq" id="WP_229592554.1">
    <property type="nucleotide sequence ID" value="NZ_AP024485.1"/>
</dbReference>
<dbReference type="SUPFAM" id="SSF54862">
    <property type="entry name" value="4Fe-4S ferredoxins"/>
    <property type="match status" value="1"/>
</dbReference>
<keyword evidence="2" id="KW-0408">Iron</keyword>
<keyword evidence="3" id="KW-0411">Iron-sulfur</keyword>
<dbReference type="InterPro" id="IPR017900">
    <property type="entry name" value="4Fe4S_Fe_S_CS"/>
</dbReference>
<gene>
    <name evidence="6" type="ORF">PSDVSF_01240</name>
</gene>
<dbReference type="Proteomes" id="UP001053296">
    <property type="component" value="Chromosome"/>
</dbReference>
<dbReference type="PROSITE" id="PS00198">
    <property type="entry name" value="4FE4S_FER_1"/>
    <property type="match status" value="2"/>
</dbReference>
<dbReference type="PANTHER" id="PTHR43122">
    <property type="entry name" value="FERREDOXIN SUBUNIT OF PYRUVATE:FLAVODOXIN OXIDOREDUCTASE-RELATED"/>
    <property type="match status" value="1"/>
</dbReference>
<name>A0ABN6ELI1_9BACT</name>
<evidence type="ECO:0000313" key="6">
    <source>
        <dbReference type="EMBL" id="BCS86882.1"/>
    </source>
</evidence>
<dbReference type="Gene3D" id="3.30.70.20">
    <property type="match status" value="1"/>
</dbReference>
<evidence type="ECO:0000256" key="3">
    <source>
        <dbReference type="ARBA" id="ARBA00023014"/>
    </source>
</evidence>
<proteinExistence type="predicted"/>
<protein>
    <submittedName>
        <fullName evidence="6">Pyruvate ferredoxin oxidoreductase</fullName>
    </submittedName>
</protein>
<evidence type="ECO:0000256" key="1">
    <source>
        <dbReference type="ARBA" id="ARBA00022723"/>
    </source>
</evidence>
<feature type="region of interest" description="Disordered" evidence="4">
    <location>
        <begin position="70"/>
        <end position="90"/>
    </location>
</feature>